<protein>
    <submittedName>
        <fullName evidence="1">Uncharacterized protein</fullName>
    </submittedName>
</protein>
<dbReference type="GeneID" id="85325076"/>
<comment type="caution">
    <text evidence="1">The sequence shown here is derived from an EMBL/GenBank/DDBJ whole genome shotgun (WGS) entry which is preliminary data.</text>
</comment>
<dbReference type="AlphaFoldDB" id="A0AA40AWU3"/>
<name>A0AA40AWU3_9PEZI</name>
<reference evidence="1" key="1">
    <citation type="submission" date="2023-06" db="EMBL/GenBank/DDBJ databases">
        <title>Genome-scale phylogeny and comparative genomics of the fungal order Sordariales.</title>
        <authorList>
            <consortium name="Lawrence Berkeley National Laboratory"/>
            <person name="Hensen N."/>
            <person name="Bonometti L."/>
            <person name="Westerberg I."/>
            <person name="Brannstrom I.O."/>
            <person name="Guillou S."/>
            <person name="Cros-Aarteil S."/>
            <person name="Calhoun S."/>
            <person name="Haridas S."/>
            <person name="Kuo A."/>
            <person name="Mondo S."/>
            <person name="Pangilinan J."/>
            <person name="Riley R."/>
            <person name="LaButti K."/>
            <person name="Andreopoulos B."/>
            <person name="Lipzen A."/>
            <person name="Chen C."/>
            <person name="Yanf M."/>
            <person name="Daum C."/>
            <person name="Ng V."/>
            <person name="Clum A."/>
            <person name="Steindorff A."/>
            <person name="Ohm R."/>
            <person name="Martin F."/>
            <person name="Silar P."/>
            <person name="Natvig D."/>
            <person name="Lalanne C."/>
            <person name="Gautier V."/>
            <person name="Ament-velasquez S.L."/>
            <person name="Kruys A."/>
            <person name="Hutchinson M.I."/>
            <person name="Powell A.J."/>
            <person name="Barry K."/>
            <person name="Miller A.N."/>
            <person name="Grigoriev I.V."/>
            <person name="Debuchy R."/>
            <person name="Gladieux P."/>
            <person name="Thoren M.H."/>
            <person name="Johannesson H."/>
        </authorList>
    </citation>
    <scope>NUCLEOTIDE SEQUENCE</scope>
    <source>
        <strain evidence="1">SMH2392-1A</strain>
    </source>
</reference>
<proteinExistence type="predicted"/>
<dbReference type="EMBL" id="JAUIRO010000003">
    <property type="protein sequence ID" value="KAK0723420.1"/>
    <property type="molecule type" value="Genomic_DNA"/>
</dbReference>
<evidence type="ECO:0000313" key="2">
    <source>
        <dbReference type="Proteomes" id="UP001172101"/>
    </source>
</evidence>
<keyword evidence="2" id="KW-1185">Reference proteome</keyword>
<accession>A0AA40AWU3</accession>
<dbReference type="RefSeq" id="XP_060299344.1">
    <property type="nucleotide sequence ID" value="XM_060441806.1"/>
</dbReference>
<organism evidence="1 2">
    <name type="scientific">Lasiosphaeria miniovina</name>
    <dbReference type="NCBI Taxonomy" id="1954250"/>
    <lineage>
        <taxon>Eukaryota</taxon>
        <taxon>Fungi</taxon>
        <taxon>Dikarya</taxon>
        <taxon>Ascomycota</taxon>
        <taxon>Pezizomycotina</taxon>
        <taxon>Sordariomycetes</taxon>
        <taxon>Sordariomycetidae</taxon>
        <taxon>Sordariales</taxon>
        <taxon>Lasiosphaeriaceae</taxon>
        <taxon>Lasiosphaeria</taxon>
    </lineage>
</organism>
<gene>
    <name evidence="1" type="ORF">B0T26DRAFT_706384</name>
</gene>
<sequence>MDIWFWIVAPFLVMARDEKAFLFFTDLVTHYGYVLAPLPVEPADLHRVLIPWTENEQGAVFCEIFGGDERRVAHFNWLGLRPVEAAG</sequence>
<evidence type="ECO:0000313" key="1">
    <source>
        <dbReference type="EMBL" id="KAK0723420.1"/>
    </source>
</evidence>
<dbReference type="Proteomes" id="UP001172101">
    <property type="component" value="Unassembled WGS sequence"/>
</dbReference>